<dbReference type="AlphaFoldDB" id="A0A3B1B5E4"/>
<reference evidence="9" key="1">
    <citation type="submission" date="2018-06" db="EMBL/GenBank/DDBJ databases">
        <authorList>
            <person name="Zhirakovskaya E."/>
        </authorList>
    </citation>
    <scope>NUCLEOTIDE SEQUENCE</scope>
</reference>
<evidence type="ECO:0000256" key="1">
    <source>
        <dbReference type="ARBA" id="ARBA00012417"/>
    </source>
</evidence>
<dbReference type="InterPro" id="IPR027417">
    <property type="entry name" value="P-loop_NTPase"/>
</dbReference>
<dbReference type="SUPFAM" id="SSF48019">
    <property type="entry name" value="post-AAA+ oligomerization domain-like"/>
    <property type="match status" value="1"/>
</dbReference>
<keyword evidence="3 9" id="KW-0808">Transferase</keyword>
<name>A0A3B1B5E4_9ZZZZ</name>
<evidence type="ECO:0000259" key="8">
    <source>
        <dbReference type="Pfam" id="PF09115"/>
    </source>
</evidence>
<dbReference type="NCBIfam" id="NF004310">
    <property type="entry name" value="PRK05707.1"/>
    <property type="match status" value="1"/>
</dbReference>
<keyword evidence="4 9" id="KW-0548">Nucleotidyltransferase</keyword>
<accession>A0A3B1B5E4</accession>
<dbReference type="EMBL" id="UOFX01000022">
    <property type="protein sequence ID" value="VAX07244.1"/>
    <property type="molecule type" value="Genomic_DNA"/>
</dbReference>
<dbReference type="InterPro" id="IPR015199">
    <property type="entry name" value="DNA_pol_III_delta_C"/>
</dbReference>
<feature type="domain" description="DNA polymerase III delta subunit C-terminal" evidence="8">
    <location>
        <begin position="212"/>
        <end position="324"/>
    </location>
</feature>
<dbReference type="PANTHER" id="PTHR11669">
    <property type="entry name" value="REPLICATION FACTOR C / DNA POLYMERASE III GAMMA-TAU SUBUNIT"/>
    <property type="match status" value="1"/>
</dbReference>
<keyword evidence="6" id="KW-0239">DNA-directed DNA polymerase</keyword>
<evidence type="ECO:0000256" key="7">
    <source>
        <dbReference type="ARBA" id="ARBA00049244"/>
    </source>
</evidence>
<comment type="catalytic activity">
    <reaction evidence="7">
        <text>DNA(n) + a 2'-deoxyribonucleoside 5'-triphosphate = DNA(n+1) + diphosphate</text>
        <dbReference type="Rhea" id="RHEA:22508"/>
        <dbReference type="Rhea" id="RHEA-COMP:17339"/>
        <dbReference type="Rhea" id="RHEA-COMP:17340"/>
        <dbReference type="ChEBI" id="CHEBI:33019"/>
        <dbReference type="ChEBI" id="CHEBI:61560"/>
        <dbReference type="ChEBI" id="CHEBI:173112"/>
        <dbReference type="EC" id="2.7.7.7"/>
    </reaction>
</comment>
<dbReference type="GO" id="GO:0008408">
    <property type="term" value="F:3'-5' exonuclease activity"/>
    <property type="evidence" value="ECO:0007669"/>
    <property type="project" value="InterPro"/>
</dbReference>
<dbReference type="Gene3D" id="1.20.272.10">
    <property type="match status" value="1"/>
</dbReference>
<evidence type="ECO:0000313" key="9">
    <source>
        <dbReference type="EMBL" id="VAX07244.1"/>
    </source>
</evidence>
<keyword evidence="5" id="KW-0235">DNA replication</keyword>
<sequence length="333" mass="36739">MTAVTNQQLLPWHQDTWDRLQVARNSDRLPHALLLTGAMGLGKGIFASALAHSLFCEVADAGGLPCGQCRGCHLFQVGNHPDYIHIEPEEAGKAIKIDTIRAFVDKSSLTAQAGGYKVTVIEPADAMNIASANSLLKTLEEPVPWTIMILVTSRPGRLPATIRSRCQRVTFPIPPRQQAIEWLTGQIGQDSELLLAVGGGAPLMAKDLAASDTLQKRAQMVDDFYLALKGEQDPVAIAGRWEKLDLSLVLTWLTGWLIDMLRLKIEAKPPALYNPDQIQRLQLMAQVLDFRVLYGMLDRVYEANRTIGTQLNPQMQLESLLLAWANSKTISQV</sequence>
<dbReference type="NCBIfam" id="TIGR00678">
    <property type="entry name" value="holB"/>
    <property type="match status" value="1"/>
</dbReference>
<dbReference type="Pfam" id="PF13177">
    <property type="entry name" value="DNA_pol3_delta2"/>
    <property type="match status" value="1"/>
</dbReference>
<evidence type="ECO:0000256" key="5">
    <source>
        <dbReference type="ARBA" id="ARBA00022705"/>
    </source>
</evidence>
<dbReference type="Pfam" id="PF09115">
    <property type="entry name" value="DNApol3-delta_C"/>
    <property type="match status" value="1"/>
</dbReference>
<dbReference type="GO" id="GO:0003677">
    <property type="term" value="F:DNA binding"/>
    <property type="evidence" value="ECO:0007669"/>
    <property type="project" value="InterPro"/>
</dbReference>
<dbReference type="InterPro" id="IPR004622">
    <property type="entry name" value="DNA_pol_HolB"/>
</dbReference>
<proteinExistence type="predicted"/>
<dbReference type="Gene3D" id="3.40.50.300">
    <property type="entry name" value="P-loop containing nucleotide triphosphate hydrolases"/>
    <property type="match status" value="1"/>
</dbReference>
<gene>
    <name evidence="9" type="ORF">MNBD_GAMMA26-1098</name>
</gene>
<evidence type="ECO:0000256" key="6">
    <source>
        <dbReference type="ARBA" id="ARBA00022932"/>
    </source>
</evidence>
<organism evidence="9">
    <name type="scientific">hydrothermal vent metagenome</name>
    <dbReference type="NCBI Taxonomy" id="652676"/>
    <lineage>
        <taxon>unclassified sequences</taxon>
        <taxon>metagenomes</taxon>
        <taxon>ecological metagenomes</taxon>
    </lineage>
</organism>
<dbReference type="GO" id="GO:0009360">
    <property type="term" value="C:DNA polymerase III complex"/>
    <property type="evidence" value="ECO:0007669"/>
    <property type="project" value="InterPro"/>
</dbReference>
<dbReference type="GO" id="GO:0003887">
    <property type="term" value="F:DNA-directed DNA polymerase activity"/>
    <property type="evidence" value="ECO:0007669"/>
    <property type="project" value="UniProtKB-KW"/>
</dbReference>
<evidence type="ECO:0000256" key="4">
    <source>
        <dbReference type="ARBA" id="ARBA00022695"/>
    </source>
</evidence>
<dbReference type="EC" id="2.7.7.7" evidence="1"/>
<dbReference type="GO" id="GO:0006261">
    <property type="term" value="P:DNA-templated DNA replication"/>
    <property type="evidence" value="ECO:0007669"/>
    <property type="project" value="TreeGrafter"/>
</dbReference>
<protein>
    <recommendedName>
        <fullName evidence="2">DNA polymerase III subunit delta'</fullName>
        <ecNumber evidence="1">2.7.7.7</ecNumber>
    </recommendedName>
</protein>
<dbReference type="InterPro" id="IPR050238">
    <property type="entry name" value="DNA_Rep/Repair_Clamp_Loader"/>
</dbReference>
<dbReference type="InterPro" id="IPR008921">
    <property type="entry name" value="DNA_pol3_clamp-load_cplx_C"/>
</dbReference>
<dbReference type="PANTHER" id="PTHR11669:SF8">
    <property type="entry name" value="DNA POLYMERASE III SUBUNIT DELTA"/>
    <property type="match status" value="1"/>
</dbReference>
<evidence type="ECO:0000256" key="2">
    <source>
        <dbReference type="ARBA" id="ARBA00014363"/>
    </source>
</evidence>
<evidence type="ECO:0000256" key="3">
    <source>
        <dbReference type="ARBA" id="ARBA00022679"/>
    </source>
</evidence>
<dbReference type="SUPFAM" id="SSF52540">
    <property type="entry name" value="P-loop containing nucleoside triphosphate hydrolases"/>
    <property type="match status" value="1"/>
</dbReference>